<name>A0A010SAM6_9PEZI</name>
<dbReference type="eggNOG" id="ENOG502SN86">
    <property type="taxonomic scope" value="Eukaryota"/>
</dbReference>
<dbReference type="KEGG" id="cfj:CFIO01_09180"/>
<dbReference type="OrthoDB" id="5362512at2759"/>
<dbReference type="AlphaFoldDB" id="A0A010SAM6"/>
<gene>
    <name evidence="1" type="ORF">CFIO01_09180</name>
</gene>
<dbReference type="Proteomes" id="UP000020467">
    <property type="component" value="Unassembled WGS sequence"/>
</dbReference>
<protein>
    <submittedName>
        <fullName evidence="1">Uncharacterized protein</fullName>
    </submittedName>
</protein>
<keyword evidence="2" id="KW-1185">Reference proteome</keyword>
<dbReference type="HOGENOM" id="CLU_1825136_0_0_1"/>
<reference evidence="1 2" key="1">
    <citation type="submission" date="2014-02" db="EMBL/GenBank/DDBJ databases">
        <title>The genome sequence of Colletotrichum fioriniae PJ7.</title>
        <authorList>
            <person name="Baroncelli R."/>
            <person name="Thon M.R."/>
        </authorList>
    </citation>
    <scope>NUCLEOTIDE SEQUENCE [LARGE SCALE GENOMIC DNA]</scope>
    <source>
        <strain evidence="1 2">PJ7</strain>
    </source>
</reference>
<accession>A0A010SAM6</accession>
<sequence length="141" mass="15892">MVLFEELTILGPSPSSAQLLEYNIHSSVPDNPYEEILFAKLILRASTMPLVRSRQIVSKYHSTASIGYASFDEAARAEDTVKMGHPSFFRFNGDDRDYVVSIVTGPGDKSNWELDTDICRDDKYALLAKKEPDVQILRHLV</sequence>
<evidence type="ECO:0000313" key="2">
    <source>
        <dbReference type="Proteomes" id="UP000020467"/>
    </source>
</evidence>
<proteinExistence type="predicted"/>
<evidence type="ECO:0000313" key="1">
    <source>
        <dbReference type="EMBL" id="EXF81803.1"/>
    </source>
</evidence>
<organism evidence="1 2">
    <name type="scientific">Colletotrichum fioriniae PJ7</name>
    <dbReference type="NCBI Taxonomy" id="1445577"/>
    <lineage>
        <taxon>Eukaryota</taxon>
        <taxon>Fungi</taxon>
        <taxon>Dikarya</taxon>
        <taxon>Ascomycota</taxon>
        <taxon>Pezizomycotina</taxon>
        <taxon>Sordariomycetes</taxon>
        <taxon>Hypocreomycetidae</taxon>
        <taxon>Glomerellales</taxon>
        <taxon>Glomerellaceae</taxon>
        <taxon>Colletotrichum</taxon>
        <taxon>Colletotrichum acutatum species complex</taxon>
    </lineage>
</organism>
<dbReference type="EMBL" id="JARH01000351">
    <property type="protein sequence ID" value="EXF81803.1"/>
    <property type="molecule type" value="Genomic_DNA"/>
</dbReference>
<comment type="caution">
    <text evidence="1">The sequence shown here is derived from an EMBL/GenBank/DDBJ whole genome shotgun (WGS) entry which is preliminary data.</text>
</comment>